<evidence type="ECO:0000259" key="16">
    <source>
        <dbReference type="PROSITE" id="PS50011"/>
    </source>
</evidence>
<dbReference type="InterPro" id="IPR000719">
    <property type="entry name" value="Prot_kinase_dom"/>
</dbReference>
<dbReference type="PANTHER" id="PTHR24349">
    <property type="entry name" value="SERINE/THREONINE-PROTEIN KINASE"/>
    <property type="match status" value="1"/>
</dbReference>
<dbReference type="PROSITE" id="PS50011">
    <property type="entry name" value="PROTEIN_KINASE_DOM"/>
    <property type="match status" value="1"/>
</dbReference>
<gene>
    <name evidence="17" type="ORF">RHSIM_Rhsim06G0014700</name>
</gene>
<comment type="similarity">
    <text evidence="12">Belongs to the protein kinase superfamily. Ser/Thr protein kinase family. CDPK subfamily.</text>
</comment>
<dbReference type="FunFam" id="3.30.200.20:FF:000004">
    <property type="entry name" value="Calcium-dependent protein kinase 1"/>
    <property type="match status" value="1"/>
</dbReference>
<protein>
    <recommendedName>
        <fullName evidence="2">non-specific serine/threonine protein kinase</fullName>
        <ecNumber evidence="2">2.7.11.1</ecNumber>
    </recommendedName>
</protein>
<evidence type="ECO:0000256" key="12">
    <source>
        <dbReference type="ARBA" id="ARBA00024334"/>
    </source>
</evidence>
<dbReference type="GO" id="GO:0005524">
    <property type="term" value="F:ATP binding"/>
    <property type="evidence" value="ECO:0007669"/>
    <property type="project" value="UniProtKB-KW"/>
</dbReference>
<evidence type="ECO:0000256" key="2">
    <source>
        <dbReference type="ARBA" id="ARBA00012513"/>
    </source>
</evidence>
<dbReference type="AlphaFoldDB" id="A0A834GQB6"/>
<comment type="caution">
    <text evidence="17">The sequence shown here is derived from an EMBL/GenBank/DDBJ whole genome shotgun (WGS) entry which is preliminary data.</text>
</comment>
<evidence type="ECO:0000256" key="6">
    <source>
        <dbReference type="ARBA" id="ARBA00022723"/>
    </source>
</evidence>
<dbReference type="EMBL" id="WJXA01000006">
    <property type="protein sequence ID" value="KAF7140124.1"/>
    <property type="molecule type" value="Genomic_DNA"/>
</dbReference>
<evidence type="ECO:0000256" key="14">
    <source>
        <dbReference type="ARBA" id="ARBA00048679"/>
    </source>
</evidence>
<comment type="catalytic activity">
    <reaction evidence="14">
        <text>L-seryl-[protein] + ATP = O-phospho-L-seryl-[protein] + ADP + H(+)</text>
        <dbReference type="Rhea" id="RHEA:17989"/>
        <dbReference type="Rhea" id="RHEA-COMP:9863"/>
        <dbReference type="Rhea" id="RHEA-COMP:11604"/>
        <dbReference type="ChEBI" id="CHEBI:15378"/>
        <dbReference type="ChEBI" id="CHEBI:29999"/>
        <dbReference type="ChEBI" id="CHEBI:30616"/>
        <dbReference type="ChEBI" id="CHEBI:83421"/>
        <dbReference type="ChEBI" id="CHEBI:456216"/>
        <dbReference type="EC" id="2.7.11.1"/>
    </reaction>
</comment>
<keyword evidence="5" id="KW-0808">Transferase</keyword>
<evidence type="ECO:0000256" key="5">
    <source>
        <dbReference type="ARBA" id="ARBA00022679"/>
    </source>
</evidence>
<evidence type="ECO:0000256" key="15">
    <source>
        <dbReference type="SAM" id="MobiDB-lite"/>
    </source>
</evidence>
<keyword evidence="6" id="KW-0479">Metal-binding</keyword>
<dbReference type="Pfam" id="PF00069">
    <property type="entry name" value="Pkinase"/>
    <property type="match status" value="1"/>
</dbReference>
<keyword evidence="10" id="KW-0106">Calcium</keyword>
<dbReference type="SUPFAM" id="SSF56112">
    <property type="entry name" value="Protein kinase-like (PK-like)"/>
    <property type="match status" value="1"/>
</dbReference>
<dbReference type="GO" id="GO:0046872">
    <property type="term" value="F:metal ion binding"/>
    <property type="evidence" value="ECO:0007669"/>
    <property type="project" value="UniProtKB-KW"/>
</dbReference>
<keyword evidence="3" id="KW-0723">Serine/threonine-protein kinase</keyword>
<evidence type="ECO:0000313" key="17">
    <source>
        <dbReference type="EMBL" id="KAF7140124.1"/>
    </source>
</evidence>
<evidence type="ECO:0000256" key="11">
    <source>
        <dbReference type="ARBA" id="ARBA00022840"/>
    </source>
</evidence>
<evidence type="ECO:0000256" key="3">
    <source>
        <dbReference type="ARBA" id="ARBA00022527"/>
    </source>
</evidence>
<evidence type="ECO:0000256" key="8">
    <source>
        <dbReference type="ARBA" id="ARBA00022741"/>
    </source>
</evidence>
<accession>A0A834GQB6</accession>
<dbReference type="InterPro" id="IPR011009">
    <property type="entry name" value="Kinase-like_dom_sf"/>
</dbReference>
<keyword evidence="7" id="KW-0677">Repeat</keyword>
<evidence type="ECO:0000256" key="4">
    <source>
        <dbReference type="ARBA" id="ARBA00022553"/>
    </source>
</evidence>
<dbReference type="Proteomes" id="UP000626092">
    <property type="component" value="Unassembled WGS sequence"/>
</dbReference>
<evidence type="ECO:0000256" key="13">
    <source>
        <dbReference type="ARBA" id="ARBA00047899"/>
    </source>
</evidence>
<organism evidence="17 18">
    <name type="scientific">Rhododendron simsii</name>
    <name type="common">Sims's rhododendron</name>
    <dbReference type="NCBI Taxonomy" id="118357"/>
    <lineage>
        <taxon>Eukaryota</taxon>
        <taxon>Viridiplantae</taxon>
        <taxon>Streptophyta</taxon>
        <taxon>Embryophyta</taxon>
        <taxon>Tracheophyta</taxon>
        <taxon>Spermatophyta</taxon>
        <taxon>Magnoliopsida</taxon>
        <taxon>eudicotyledons</taxon>
        <taxon>Gunneridae</taxon>
        <taxon>Pentapetalae</taxon>
        <taxon>asterids</taxon>
        <taxon>Ericales</taxon>
        <taxon>Ericaceae</taxon>
        <taxon>Ericoideae</taxon>
        <taxon>Rhodoreae</taxon>
        <taxon>Rhododendron</taxon>
    </lineage>
</organism>
<reference evidence="17" key="1">
    <citation type="submission" date="2019-11" db="EMBL/GenBank/DDBJ databases">
        <authorList>
            <person name="Liu Y."/>
            <person name="Hou J."/>
            <person name="Li T.-Q."/>
            <person name="Guan C.-H."/>
            <person name="Wu X."/>
            <person name="Wu H.-Z."/>
            <person name="Ling F."/>
            <person name="Zhang R."/>
            <person name="Shi X.-G."/>
            <person name="Ren J.-P."/>
            <person name="Chen E.-F."/>
            <person name="Sun J.-M."/>
        </authorList>
    </citation>
    <scope>NUCLEOTIDE SEQUENCE</scope>
    <source>
        <strain evidence="17">Adult_tree_wgs_1</strain>
        <tissue evidence="17">Leaves</tissue>
    </source>
</reference>
<keyword evidence="18" id="KW-1185">Reference proteome</keyword>
<dbReference type="EC" id="2.7.11.1" evidence="2"/>
<evidence type="ECO:0000256" key="10">
    <source>
        <dbReference type="ARBA" id="ARBA00022837"/>
    </source>
</evidence>
<keyword evidence="8" id="KW-0547">Nucleotide-binding</keyword>
<evidence type="ECO:0000256" key="7">
    <source>
        <dbReference type="ARBA" id="ARBA00022737"/>
    </source>
</evidence>
<comment type="similarity">
    <text evidence="1">Belongs to the protein kinase superfamily. CAMK Ser/Thr protein kinase family. CaMK subfamily.</text>
</comment>
<dbReference type="InterPro" id="IPR050205">
    <property type="entry name" value="CDPK_Ser/Thr_kinases"/>
</dbReference>
<feature type="domain" description="Protein kinase" evidence="16">
    <location>
        <begin position="72"/>
        <end position="350"/>
    </location>
</feature>
<proteinExistence type="inferred from homology"/>
<feature type="region of interest" description="Disordered" evidence="15">
    <location>
        <begin position="22"/>
        <end position="57"/>
    </location>
</feature>
<keyword evidence="4" id="KW-0597">Phosphoprotein</keyword>
<evidence type="ECO:0000256" key="1">
    <source>
        <dbReference type="ARBA" id="ARBA00005354"/>
    </source>
</evidence>
<dbReference type="GO" id="GO:0004674">
    <property type="term" value="F:protein serine/threonine kinase activity"/>
    <property type="evidence" value="ECO:0007669"/>
    <property type="project" value="UniProtKB-KW"/>
</dbReference>
<keyword evidence="9" id="KW-0418">Kinase</keyword>
<dbReference type="Gene3D" id="3.30.200.20">
    <property type="entry name" value="Phosphorylase Kinase, domain 1"/>
    <property type="match status" value="1"/>
</dbReference>
<evidence type="ECO:0000256" key="9">
    <source>
        <dbReference type="ARBA" id="ARBA00022777"/>
    </source>
</evidence>
<sequence>MGLCASLRALCYSCCSKQTTQEITSQDSPHPPATQEPPEPKPDPPKPPPSSSSYSQIGPILRKPYVDMTQIYDLDKELGRGEVGITYLCTEKSTGLKYACKSISRRKLVTDKEIEDVRREIAILEHLRGQPNIIEFKGAYEDRSNLHLVMELCSGGELFNRIVAKGSYSEKVRRGLGGSVVNMVPVSLEEGVVLARCLAEALLKKPRNEIQNEEEEYGRIKKGLEKFAKERRWRSFSLISAAYVVGFIQETDGKVMRFLKEKFLSRFTISSVGKMADFHCGELNISGRSNQSVLASGRLKLETKEFEDAIGVLENKEEDIVIVGAGMAESITALGLHRFQVFSSVSGLRV</sequence>
<keyword evidence="11" id="KW-0067">ATP-binding</keyword>
<name>A0A834GQB6_RHOSS</name>
<dbReference type="OrthoDB" id="40902at2759"/>
<comment type="catalytic activity">
    <reaction evidence="13">
        <text>L-threonyl-[protein] + ATP = O-phospho-L-threonyl-[protein] + ADP + H(+)</text>
        <dbReference type="Rhea" id="RHEA:46608"/>
        <dbReference type="Rhea" id="RHEA-COMP:11060"/>
        <dbReference type="Rhea" id="RHEA-COMP:11605"/>
        <dbReference type="ChEBI" id="CHEBI:15378"/>
        <dbReference type="ChEBI" id="CHEBI:30013"/>
        <dbReference type="ChEBI" id="CHEBI:30616"/>
        <dbReference type="ChEBI" id="CHEBI:61977"/>
        <dbReference type="ChEBI" id="CHEBI:456216"/>
        <dbReference type="EC" id="2.7.11.1"/>
    </reaction>
</comment>
<evidence type="ECO:0000313" key="18">
    <source>
        <dbReference type="Proteomes" id="UP000626092"/>
    </source>
</evidence>